<dbReference type="CDD" id="cd07377">
    <property type="entry name" value="WHTH_GntR"/>
    <property type="match status" value="1"/>
</dbReference>
<proteinExistence type="predicted"/>
<dbReference type="AlphaFoldDB" id="A0A2T4U9G4"/>
<dbReference type="GO" id="GO:0003677">
    <property type="term" value="F:DNA binding"/>
    <property type="evidence" value="ECO:0007669"/>
    <property type="project" value="UniProtKB-KW"/>
</dbReference>
<dbReference type="PANTHER" id="PTHR44846">
    <property type="entry name" value="MANNOSYL-D-GLYCERATE TRANSPORT/METABOLISM SYSTEM REPRESSOR MNGR-RELATED"/>
    <property type="match status" value="1"/>
</dbReference>
<evidence type="ECO:0000313" key="5">
    <source>
        <dbReference type="EMBL" id="PTL40035.1"/>
    </source>
</evidence>
<dbReference type="SMART" id="SM00345">
    <property type="entry name" value="HTH_GNTR"/>
    <property type="match status" value="1"/>
</dbReference>
<dbReference type="SUPFAM" id="SSF64288">
    <property type="entry name" value="Chorismate lyase-like"/>
    <property type="match status" value="1"/>
</dbReference>
<dbReference type="OrthoDB" id="9815017at2"/>
<dbReference type="EMBL" id="PZJJ01000003">
    <property type="protein sequence ID" value="PTL40035.1"/>
    <property type="molecule type" value="Genomic_DNA"/>
</dbReference>
<comment type="caution">
    <text evidence="5">The sequence shown here is derived from an EMBL/GenBank/DDBJ whole genome shotgun (WGS) entry which is preliminary data.</text>
</comment>
<dbReference type="InterPro" id="IPR036388">
    <property type="entry name" value="WH-like_DNA-bd_sf"/>
</dbReference>
<keyword evidence="3" id="KW-0804">Transcription</keyword>
<dbReference type="Proteomes" id="UP000240509">
    <property type="component" value="Unassembled WGS sequence"/>
</dbReference>
<keyword evidence="2" id="KW-0238">DNA-binding</keyword>
<dbReference type="Pfam" id="PF00392">
    <property type="entry name" value="GntR"/>
    <property type="match status" value="1"/>
</dbReference>
<protein>
    <submittedName>
        <fullName evidence="5">Phosphonate metabolism transcriptional regulator PhnF</fullName>
    </submittedName>
</protein>
<gene>
    <name evidence="5" type="ORF">C6Y45_03435</name>
</gene>
<evidence type="ECO:0000256" key="1">
    <source>
        <dbReference type="ARBA" id="ARBA00023015"/>
    </source>
</evidence>
<accession>A0A2T4U9G4</accession>
<evidence type="ECO:0000256" key="3">
    <source>
        <dbReference type="ARBA" id="ARBA00023163"/>
    </source>
</evidence>
<dbReference type="InterPro" id="IPR050679">
    <property type="entry name" value="Bact_HTH_transcr_reg"/>
</dbReference>
<dbReference type="GO" id="GO:0045892">
    <property type="term" value="P:negative regulation of DNA-templated transcription"/>
    <property type="evidence" value="ECO:0007669"/>
    <property type="project" value="TreeGrafter"/>
</dbReference>
<dbReference type="PROSITE" id="PS50949">
    <property type="entry name" value="HTH_GNTR"/>
    <property type="match status" value="1"/>
</dbReference>
<dbReference type="RefSeq" id="WP_107583624.1">
    <property type="nucleotide sequence ID" value="NZ_PZJJ01000003.1"/>
</dbReference>
<dbReference type="InterPro" id="IPR036390">
    <property type="entry name" value="WH_DNA-bd_sf"/>
</dbReference>
<name>A0A2T4U9G4_9BACI</name>
<sequence>MLKKDSPIPIYYQLEQIIRENIDSGKWEEGDVIPSERLLAEEYEVSRMTIRQAVTNLVQDGLLERQKGRGTFVRRKKLEMPLMQMTSFSEEMYQRGMRPGAEVVSFEEIEMNEQEQEIFNDRRGRRLCRIRLADNQPMAYEVMTVPSGMFPEMPEEVLSRSFYEYAEKAGMKVSGASQSMEAVIADEKLAELLKVKTGDPLLLIRRKSLLEDGRCFEITSSYFRGDRYIFMTHLSR</sequence>
<keyword evidence="1" id="KW-0805">Transcription regulation</keyword>
<feature type="domain" description="HTH gntR-type" evidence="4">
    <location>
        <begin position="8"/>
        <end position="76"/>
    </location>
</feature>
<dbReference type="Pfam" id="PF07702">
    <property type="entry name" value="UTRA"/>
    <property type="match status" value="1"/>
</dbReference>
<organism evidence="5 6">
    <name type="scientific">Alkalicoccus saliphilus</name>
    <dbReference type="NCBI Taxonomy" id="200989"/>
    <lineage>
        <taxon>Bacteria</taxon>
        <taxon>Bacillati</taxon>
        <taxon>Bacillota</taxon>
        <taxon>Bacilli</taxon>
        <taxon>Bacillales</taxon>
        <taxon>Bacillaceae</taxon>
        <taxon>Alkalicoccus</taxon>
    </lineage>
</organism>
<dbReference type="Gene3D" id="1.10.10.10">
    <property type="entry name" value="Winged helix-like DNA-binding domain superfamily/Winged helix DNA-binding domain"/>
    <property type="match status" value="1"/>
</dbReference>
<dbReference type="SUPFAM" id="SSF46785">
    <property type="entry name" value="Winged helix' DNA-binding domain"/>
    <property type="match status" value="1"/>
</dbReference>
<dbReference type="GO" id="GO:0003700">
    <property type="term" value="F:DNA-binding transcription factor activity"/>
    <property type="evidence" value="ECO:0007669"/>
    <property type="project" value="InterPro"/>
</dbReference>
<keyword evidence="6" id="KW-1185">Reference proteome</keyword>
<evidence type="ECO:0000313" key="6">
    <source>
        <dbReference type="Proteomes" id="UP000240509"/>
    </source>
</evidence>
<dbReference type="InterPro" id="IPR028978">
    <property type="entry name" value="Chorismate_lyase_/UTRA_dom_sf"/>
</dbReference>
<dbReference type="PANTHER" id="PTHR44846:SF1">
    <property type="entry name" value="MANNOSYL-D-GLYCERATE TRANSPORT_METABOLISM SYSTEM REPRESSOR MNGR-RELATED"/>
    <property type="match status" value="1"/>
</dbReference>
<dbReference type="FunFam" id="1.10.10.10:FF:000079">
    <property type="entry name" value="GntR family transcriptional regulator"/>
    <property type="match status" value="1"/>
</dbReference>
<reference evidence="5 6" key="1">
    <citation type="submission" date="2018-03" db="EMBL/GenBank/DDBJ databases">
        <title>Alkalicoccus saliphilus sp. nov., isolated from a mineral pool.</title>
        <authorList>
            <person name="Zhao B."/>
        </authorList>
    </citation>
    <scope>NUCLEOTIDE SEQUENCE [LARGE SCALE GENOMIC DNA]</scope>
    <source>
        <strain evidence="5 6">6AG</strain>
    </source>
</reference>
<dbReference type="PRINTS" id="PR00035">
    <property type="entry name" value="HTHGNTR"/>
</dbReference>
<dbReference type="InterPro" id="IPR000524">
    <property type="entry name" value="Tscrpt_reg_HTH_GntR"/>
</dbReference>
<evidence type="ECO:0000259" key="4">
    <source>
        <dbReference type="PROSITE" id="PS50949"/>
    </source>
</evidence>
<dbReference type="SMART" id="SM00866">
    <property type="entry name" value="UTRA"/>
    <property type="match status" value="1"/>
</dbReference>
<dbReference type="InterPro" id="IPR011663">
    <property type="entry name" value="UTRA"/>
</dbReference>
<dbReference type="Gene3D" id="3.40.1410.10">
    <property type="entry name" value="Chorismate lyase-like"/>
    <property type="match status" value="1"/>
</dbReference>
<evidence type="ECO:0000256" key="2">
    <source>
        <dbReference type="ARBA" id="ARBA00023125"/>
    </source>
</evidence>